<sequence length="401" mass="44087">MNKLWQSYLDSYRGLSQPTWILALVMLINRSGAMVIPFLGVYMTSKLGFELKEAGIALSCFGVGAIMGSLCGGWLTDKIGHYLTQSISLFLSVPVFFMLPLFTSFESLCAAIIVLSFITEIFRPANSASVSYYAKPENLTRAFSLNRMALNLGFSIGPALGGFLAGYSYSLLFYVNGTMVGLAGIVFLFYFRGKKGNDALLTNQATVKTQQPANKSAYRDVKYIFFTLFLTIYATCFFQLFNSLPIFYKQVHLLNEINIGYILAFSGLIVFGLEMIVVHLAEANLTIRQNMVFGTALCGAAFVVLIAPLGVPILYVSMFLLCISEILVMPFSSTIGVNRSSSENRGSYMALNALAFSIAHVFSPLFSTTIAENYGFNTLWIVTGVLIALASLGFFVLMKKM</sequence>
<feature type="transmembrane region" description="Helical" evidence="7">
    <location>
        <begin position="223"/>
        <end position="247"/>
    </location>
</feature>
<dbReference type="GO" id="GO:0022857">
    <property type="term" value="F:transmembrane transporter activity"/>
    <property type="evidence" value="ECO:0007669"/>
    <property type="project" value="InterPro"/>
</dbReference>
<organism evidence="9 10">
    <name type="scientific">Myroides guanonis</name>
    <dbReference type="NCBI Taxonomy" id="1150112"/>
    <lineage>
        <taxon>Bacteria</taxon>
        <taxon>Pseudomonadati</taxon>
        <taxon>Bacteroidota</taxon>
        <taxon>Flavobacteriia</taxon>
        <taxon>Flavobacteriales</taxon>
        <taxon>Flavobacteriaceae</taxon>
        <taxon>Myroides</taxon>
    </lineage>
</organism>
<feature type="domain" description="Major facilitator superfamily (MFS) profile" evidence="8">
    <location>
        <begin position="18"/>
        <end position="401"/>
    </location>
</feature>
<dbReference type="GO" id="GO:0005886">
    <property type="term" value="C:plasma membrane"/>
    <property type="evidence" value="ECO:0007669"/>
    <property type="project" value="UniProtKB-SubCell"/>
</dbReference>
<feature type="transmembrane region" description="Helical" evidence="7">
    <location>
        <begin position="379"/>
        <end position="398"/>
    </location>
</feature>
<dbReference type="PANTHER" id="PTHR23517:SF3">
    <property type="entry name" value="INTEGRAL MEMBRANE TRANSPORT PROTEIN"/>
    <property type="match status" value="1"/>
</dbReference>
<evidence type="ECO:0000256" key="2">
    <source>
        <dbReference type="ARBA" id="ARBA00022448"/>
    </source>
</evidence>
<keyword evidence="5 7" id="KW-1133">Transmembrane helix</keyword>
<dbReference type="STRING" id="1150112.SAMN04487893_1175"/>
<keyword evidence="4 7" id="KW-0812">Transmembrane</keyword>
<dbReference type="InterPro" id="IPR036259">
    <property type="entry name" value="MFS_trans_sf"/>
</dbReference>
<comment type="subcellular location">
    <subcellularLocation>
        <location evidence="1">Cell membrane</location>
        <topology evidence="1">Multi-pass membrane protein</topology>
    </subcellularLocation>
</comment>
<protein>
    <submittedName>
        <fullName evidence="9">Predicted arabinose efflux permease, MFS family</fullName>
    </submittedName>
</protein>
<feature type="transmembrane region" description="Helical" evidence="7">
    <location>
        <begin position="349"/>
        <end position="367"/>
    </location>
</feature>
<dbReference type="AlphaFoldDB" id="A0A1I3UEN7"/>
<gene>
    <name evidence="9" type="ORF">SAMN04487893_1175</name>
</gene>
<feature type="transmembrane region" description="Helical" evidence="7">
    <location>
        <begin position="148"/>
        <end position="165"/>
    </location>
</feature>
<evidence type="ECO:0000256" key="1">
    <source>
        <dbReference type="ARBA" id="ARBA00004651"/>
    </source>
</evidence>
<dbReference type="OrthoDB" id="5379144at2"/>
<feature type="transmembrane region" description="Helical" evidence="7">
    <location>
        <begin position="54"/>
        <end position="75"/>
    </location>
</feature>
<dbReference type="Pfam" id="PF07690">
    <property type="entry name" value="MFS_1"/>
    <property type="match status" value="1"/>
</dbReference>
<keyword evidence="10" id="KW-1185">Reference proteome</keyword>
<feature type="transmembrane region" description="Helical" evidence="7">
    <location>
        <begin position="95"/>
        <end position="118"/>
    </location>
</feature>
<dbReference type="RefSeq" id="WP_090680877.1">
    <property type="nucleotide sequence ID" value="NZ_FORU01000017.1"/>
</dbReference>
<keyword evidence="6 7" id="KW-0472">Membrane</keyword>
<keyword evidence="2" id="KW-0813">Transport</keyword>
<reference evidence="10" key="1">
    <citation type="submission" date="2016-10" db="EMBL/GenBank/DDBJ databases">
        <authorList>
            <person name="Varghese N."/>
            <person name="Submissions S."/>
        </authorList>
    </citation>
    <scope>NUCLEOTIDE SEQUENCE [LARGE SCALE GENOMIC DNA]</scope>
    <source>
        <strain evidence="10">DSM 26542</strain>
    </source>
</reference>
<keyword evidence="3" id="KW-1003">Cell membrane</keyword>
<evidence type="ECO:0000256" key="3">
    <source>
        <dbReference type="ARBA" id="ARBA00022475"/>
    </source>
</evidence>
<dbReference type="EMBL" id="FORU01000017">
    <property type="protein sequence ID" value="SFJ80251.1"/>
    <property type="molecule type" value="Genomic_DNA"/>
</dbReference>
<dbReference type="InterPro" id="IPR011701">
    <property type="entry name" value="MFS"/>
</dbReference>
<dbReference type="InterPro" id="IPR020846">
    <property type="entry name" value="MFS_dom"/>
</dbReference>
<dbReference type="Proteomes" id="UP000243887">
    <property type="component" value="Unassembled WGS sequence"/>
</dbReference>
<feature type="transmembrane region" description="Helical" evidence="7">
    <location>
        <begin position="313"/>
        <end position="337"/>
    </location>
</feature>
<proteinExistence type="predicted"/>
<evidence type="ECO:0000256" key="6">
    <source>
        <dbReference type="ARBA" id="ARBA00023136"/>
    </source>
</evidence>
<dbReference type="Gene3D" id="1.20.1250.20">
    <property type="entry name" value="MFS general substrate transporter like domains"/>
    <property type="match status" value="1"/>
</dbReference>
<dbReference type="SUPFAM" id="SSF103473">
    <property type="entry name" value="MFS general substrate transporter"/>
    <property type="match status" value="1"/>
</dbReference>
<evidence type="ECO:0000259" key="8">
    <source>
        <dbReference type="PROSITE" id="PS50850"/>
    </source>
</evidence>
<feature type="transmembrane region" description="Helical" evidence="7">
    <location>
        <begin position="171"/>
        <end position="191"/>
    </location>
</feature>
<feature type="transmembrane region" description="Helical" evidence="7">
    <location>
        <begin position="20"/>
        <end position="42"/>
    </location>
</feature>
<evidence type="ECO:0000313" key="10">
    <source>
        <dbReference type="Proteomes" id="UP000243887"/>
    </source>
</evidence>
<feature type="transmembrane region" description="Helical" evidence="7">
    <location>
        <begin position="259"/>
        <end position="278"/>
    </location>
</feature>
<feature type="transmembrane region" description="Helical" evidence="7">
    <location>
        <begin position="290"/>
        <end position="307"/>
    </location>
</feature>
<dbReference type="InterPro" id="IPR050171">
    <property type="entry name" value="MFS_Transporters"/>
</dbReference>
<evidence type="ECO:0000313" key="9">
    <source>
        <dbReference type="EMBL" id="SFJ80251.1"/>
    </source>
</evidence>
<dbReference type="PROSITE" id="PS50850">
    <property type="entry name" value="MFS"/>
    <property type="match status" value="1"/>
</dbReference>
<evidence type="ECO:0000256" key="7">
    <source>
        <dbReference type="SAM" id="Phobius"/>
    </source>
</evidence>
<evidence type="ECO:0000256" key="4">
    <source>
        <dbReference type="ARBA" id="ARBA00022692"/>
    </source>
</evidence>
<name>A0A1I3UEN7_9FLAO</name>
<evidence type="ECO:0000256" key="5">
    <source>
        <dbReference type="ARBA" id="ARBA00022989"/>
    </source>
</evidence>
<accession>A0A1I3UEN7</accession>
<dbReference type="PANTHER" id="PTHR23517">
    <property type="entry name" value="RESISTANCE PROTEIN MDTM, PUTATIVE-RELATED-RELATED"/>
    <property type="match status" value="1"/>
</dbReference>